<feature type="chain" id="PRO_5012168561" evidence="1">
    <location>
        <begin position="24"/>
        <end position="45"/>
    </location>
</feature>
<gene>
    <name evidence="2" type="ORF">ROA7450_01392</name>
</gene>
<dbReference type="PROSITE" id="PS51257">
    <property type="entry name" value="PROKAR_LIPOPROTEIN"/>
    <property type="match status" value="1"/>
</dbReference>
<dbReference type="Proteomes" id="UP000193061">
    <property type="component" value="Unassembled WGS sequence"/>
</dbReference>
<evidence type="ECO:0000256" key="1">
    <source>
        <dbReference type="SAM" id="SignalP"/>
    </source>
</evidence>
<feature type="signal peptide" evidence="1">
    <location>
        <begin position="1"/>
        <end position="23"/>
    </location>
</feature>
<keyword evidence="3" id="KW-1185">Reference proteome</keyword>
<name>A0A1X6YUU4_9RHOB</name>
<dbReference type="AlphaFoldDB" id="A0A1X6YUU4"/>
<protein>
    <submittedName>
        <fullName evidence="2">Uncharacterized protein</fullName>
    </submittedName>
</protein>
<keyword evidence="1" id="KW-0732">Signal</keyword>
<sequence>MSRKPIMLALGVCFAVLAGCAQQEEEVVVVTPEPVYDKYGNEVVE</sequence>
<organism evidence="2 3">
    <name type="scientific">Roseovarius albus</name>
    <dbReference type="NCBI Taxonomy" id="1247867"/>
    <lineage>
        <taxon>Bacteria</taxon>
        <taxon>Pseudomonadati</taxon>
        <taxon>Pseudomonadota</taxon>
        <taxon>Alphaproteobacteria</taxon>
        <taxon>Rhodobacterales</taxon>
        <taxon>Roseobacteraceae</taxon>
        <taxon>Roseovarius</taxon>
    </lineage>
</organism>
<dbReference type="EMBL" id="FWFX01000003">
    <property type="protein sequence ID" value="SLN31369.1"/>
    <property type="molecule type" value="Genomic_DNA"/>
</dbReference>
<dbReference type="RefSeq" id="WP_200812933.1">
    <property type="nucleotide sequence ID" value="NZ_FWFX01000003.1"/>
</dbReference>
<evidence type="ECO:0000313" key="2">
    <source>
        <dbReference type="EMBL" id="SLN31369.1"/>
    </source>
</evidence>
<proteinExistence type="predicted"/>
<reference evidence="2 3" key="1">
    <citation type="submission" date="2017-03" db="EMBL/GenBank/DDBJ databases">
        <authorList>
            <person name="Afonso C.L."/>
            <person name="Miller P.J."/>
            <person name="Scott M.A."/>
            <person name="Spackman E."/>
            <person name="Goraichik I."/>
            <person name="Dimitrov K.M."/>
            <person name="Suarez D.L."/>
            <person name="Swayne D.E."/>
        </authorList>
    </citation>
    <scope>NUCLEOTIDE SEQUENCE [LARGE SCALE GENOMIC DNA]</scope>
    <source>
        <strain evidence="2 3">CECT 7450</strain>
    </source>
</reference>
<evidence type="ECO:0000313" key="3">
    <source>
        <dbReference type="Proteomes" id="UP000193061"/>
    </source>
</evidence>
<accession>A0A1X6YUU4</accession>